<dbReference type="InterPro" id="IPR000640">
    <property type="entry name" value="EFG_V-like"/>
</dbReference>
<evidence type="ECO:0000256" key="3">
    <source>
        <dbReference type="ARBA" id="ARBA00022917"/>
    </source>
</evidence>
<feature type="domain" description="Elongation factor EFG" evidence="5">
    <location>
        <begin position="33"/>
        <end position="120"/>
    </location>
</feature>
<organism evidence="6 7">
    <name type="scientific">Dreissena polymorpha</name>
    <name type="common">Zebra mussel</name>
    <name type="synonym">Mytilus polymorpha</name>
    <dbReference type="NCBI Taxonomy" id="45954"/>
    <lineage>
        <taxon>Eukaryota</taxon>
        <taxon>Metazoa</taxon>
        <taxon>Spiralia</taxon>
        <taxon>Lophotrochozoa</taxon>
        <taxon>Mollusca</taxon>
        <taxon>Bivalvia</taxon>
        <taxon>Autobranchia</taxon>
        <taxon>Heteroconchia</taxon>
        <taxon>Euheterodonta</taxon>
        <taxon>Imparidentia</taxon>
        <taxon>Neoheterodontei</taxon>
        <taxon>Myida</taxon>
        <taxon>Dreissenoidea</taxon>
        <taxon>Dreissenidae</taxon>
        <taxon>Dreissena</taxon>
    </lineage>
</organism>
<dbReference type="GO" id="GO:0005739">
    <property type="term" value="C:mitochondrion"/>
    <property type="evidence" value="ECO:0007669"/>
    <property type="project" value="TreeGrafter"/>
</dbReference>
<dbReference type="FunFam" id="3.30.70.240:FF:000001">
    <property type="entry name" value="Elongation factor G"/>
    <property type="match status" value="1"/>
</dbReference>
<evidence type="ECO:0000259" key="5">
    <source>
        <dbReference type="SMART" id="SM00838"/>
    </source>
</evidence>
<evidence type="ECO:0000313" key="6">
    <source>
        <dbReference type="EMBL" id="KAH3806035.1"/>
    </source>
</evidence>
<evidence type="ECO:0000313" key="7">
    <source>
        <dbReference type="Proteomes" id="UP000828390"/>
    </source>
</evidence>
<keyword evidence="1" id="KW-0547">Nucleotide-binding</keyword>
<dbReference type="GO" id="GO:0005525">
    <property type="term" value="F:GTP binding"/>
    <property type="evidence" value="ECO:0007669"/>
    <property type="project" value="UniProtKB-KW"/>
</dbReference>
<comment type="caution">
    <text evidence="6">The sequence shown here is derived from an EMBL/GenBank/DDBJ whole genome shotgun (WGS) entry which is preliminary data.</text>
</comment>
<dbReference type="PANTHER" id="PTHR43636">
    <property type="entry name" value="ELONGATION FACTOR G, MITOCHONDRIAL"/>
    <property type="match status" value="1"/>
</dbReference>
<dbReference type="SMART" id="SM00838">
    <property type="entry name" value="EFG_C"/>
    <property type="match status" value="1"/>
</dbReference>
<dbReference type="SUPFAM" id="SSF54980">
    <property type="entry name" value="EF-G C-terminal domain-like"/>
    <property type="match status" value="1"/>
</dbReference>
<name>A0A9D4FW00_DREPO</name>
<evidence type="ECO:0000256" key="2">
    <source>
        <dbReference type="ARBA" id="ARBA00022768"/>
    </source>
</evidence>
<keyword evidence="2" id="KW-0251">Elongation factor</keyword>
<keyword evidence="3" id="KW-0648">Protein biosynthesis</keyword>
<reference evidence="6" key="1">
    <citation type="journal article" date="2019" name="bioRxiv">
        <title>The Genome of the Zebra Mussel, Dreissena polymorpha: A Resource for Invasive Species Research.</title>
        <authorList>
            <person name="McCartney M.A."/>
            <person name="Auch B."/>
            <person name="Kono T."/>
            <person name="Mallez S."/>
            <person name="Zhang Y."/>
            <person name="Obille A."/>
            <person name="Becker A."/>
            <person name="Abrahante J.E."/>
            <person name="Garbe J."/>
            <person name="Badalamenti J.P."/>
            <person name="Herman A."/>
            <person name="Mangelson H."/>
            <person name="Liachko I."/>
            <person name="Sullivan S."/>
            <person name="Sone E.D."/>
            <person name="Koren S."/>
            <person name="Silverstein K.A.T."/>
            <person name="Beckman K.B."/>
            <person name="Gohl D.M."/>
        </authorList>
    </citation>
    <scope>NUCLEOTIDE SEQUENCE</scope>
    <source>
        <strain evidence="6">Duluth1</strain>
        <tissue evidence="6">Whole animal</tissue>
    </source>
</reference>
<dbReference type="InterPro" id="IPR035647">
    <property type="entry name" value="EFG_III/V"/>
</dbReference>
<keyword evidence="7" id="KW-1185">Reference proteome</keyword>
<dbReference type="Gene3D" id="3.30.70.240">
    <property type="match status" value="1"/>
</dbReference>
<keyword evidence="4" id="KW-0342">GTP-binding</keyword>
<accession>A0A9D4FW00</accession>
<dbReference type="EMBL" id="JAIWYP010000006">
    <property type="protein sequence ID" value="KAH3806035.1"/>
    <property type="molecule type" value="Genomic_DNA"/>
</dbReference>
<dbReference type="GO" id="GO:0003746">
    <property type="term" value="F:translation elongation factor activity"/>
    <property type="evidence" value="ECO:0007669"/>
    <property type="project" value="UniProtKB-KW"/>
</dbReference>
<proteinExistence type="predicted"/>
<gene>
    <name evidence="6" type="ORF">DPMN_134345</name>
</gene>
<dbReference type="GO" id="GO:0003924">
    <property type="term" value="F:GTPase activity"/>
    <property type="evidence" value="ECO:0007669"/>
    <property type="project" value="TreeGrafter"/>
</dbReference>
<dbReference type="Proteomes" id="UP000828390">
    <property type="component" value="Unassembled WGS sequence"/>
</dbReference>
<evidence type="ECO:0000256" key="4">
    <source>
        <dbReference type="ARBA" id="ARBA00023134"/>
    </source>
</evidence>
<evidence type="ECO:0000256" key="1">
    <source>
        <dbReference type="ARBA" id="ARBA00022741"/>
    </source>
</evidence>
<protein>
    <recommendedName>
        <fullName evidence="5">Elongation factor EFG domain-containing protein</fullName>
    </recommendedName>
</protein>
<dbReference type="AlphaFoldDB" id="A0A9D4FW00"/>
<sequence>MGGANHPVDSSDRAFEQCTHGAMKQVYEKGQWQVLEPVMSVEINLPVEFQAPVQNNLNKRNAIILGTDSNEGYTTIYCEVPLNDMFGYSNELRSMTQGKGEFTMEYNKYCPVLPGTMQILMEEYQKQVEEDRKLKQKKKN</sequence>
<dbReference type="GO" id="GO:0070125">
    <property type="term" value="P:mitochondrial translational elongation"/>
    <property type="evidence" value="ECO:0007669"/>
    <property type="project" value="TreeGrafter"/>
</dbReference>
<dbReference type="Pfam" id="PF00679">
    <property type="entry name" value="EFG_C"/>
    <property type="match status" value="1"/>
</dbReference>
<dbReference type="PANTHER" id="PTHR43636:SF2">
    <property type="entry name" value="ELONGATION FACTOR G, MITOCHONDRIAL"/>
    <property type="match status" value="1"/>
</dbReference>
<reference evidence="6" key="2">
    <citation type="submission" date="2020-11" db="EMBL/GenBank/DDBJ databases">
        <authorList>
            <person name="McCartney M.A."/>
            <person name="Auch B."/>
            <person name="Kono T."/>
            <person name="Mallez S."/>
            <person name="Becker A."/>
            <person name="Gohl D.M."/>
            <person name="Silverstein K.A.T."/>
            <person name="Koren S."/>
            <person name="Bechman K.B."/>
            <person name="Herman A."/>
            <person name="Abrahante J.E."/>
            <person name="Garbe J."/>
        </authorList>
    </citation>
    <scope>NUCLEOTIDE SEQUENCE</scope>
    <source>
        <strain evidence="6">Duluth1</strain>
        <tissue evidence="6">Whole animal</tissue>
    </source>
</reference>